<evidence type="ECO:0000256" key="2">
    <source>
        <dbReference type="ARBA" id="ARBA00005928"/>
    </source>
</evidence>
<dbReference type="InterPro" id="IPR013120">
    <property type="entry name" value="FAR_NAD-bd"/>
</dbReference>
<dbReference type="Gene3D" id="3.40.50.720">
    <property type="entry name" value="NAD(P)-binding Rossmann-like Domain"/>
    <property type="match status" value="1"/>
</dbReference>
<dbReference type="EMBL" id="MN567114">
    <property type="protein sequence ID" value="QGV11514.1"/>
    <property type="molecule type" value="mRNA"/>
</dbReference>
<dbReference type="EC" id="1.2.1.84" evidence="10"/>
<comment type="similarity">
    <text evidence="2 10">Belongs to the fatty acyl-CoA reductase family.</text>
</comment>
<organism evidence="13">
    <name type="scientific">Tetrastichus brontispae</name>
    <dbReference type="NCBI Taxonomy" id="2033808"/>
    <lineage>
        <taxon>Eukaryota</taxon>
        <taxon>Metazoa</taxon>
        <taxon>Ecdysozoa</taxon>
        <taxon>Arthropoda</taxon>
        <taxon>Hexapoda</taxon>
        <taxon>Insecta</taxon>
        <taxon>Pterygota</taxon>
        <taxon>Neoptera</taxon>
        <taxon>Endopterygota</taxon>
        <taxon>Hymenoptera</taxon>
        <taxon>Apocrita</taxon>
        <taxon>Proctotrupomorpha</taxon>
        <taxon>Chalcidoidea</taxon>
        <taxon>Eulophidae</taxon>
        <taxon>Tetrastichinae</taxon>
        <taxon>Tetrastichus</taxon>
    </lineage>
</organism>
<keyword evidence="3 10" id="KW-0444">Lipid biosynthesis</keyword>
<dbReference type="InterPro" id="IPR026055">
    <property type="entry name" value="FAR"/>
</dbReference>
<evidence type="ECO:0000256" key="10">
    <source>
        <dbReference type="RuleBase" id="RU363097"/>
    </source>
</evidence>
<evidence type="ECO:0000256" key="1">
    <source>
        <dbReference type="ARBA" id="ARBA00004141"/>
    </source>
</evidence>
<evidence type="ECO:0000256" key="7">
    <source>
        <dbReference type="ARBA" id="ARBA00023098"/>
    </source>
</evidence>
<dbReference type="GO" id="GO:0102965">
    <property type="term" value="F:alcohol-forming long-chain fatty acyl-CoA reductase activity"/>
    <property type="evidence" value="ECO:0007669"/>
    <property type="project" value="UniProtKB-EC"/>
</dbReference>
<dbReference type="SUPFAM" id="SSF51735">
    <property type="entry name" value="NAD(P)-binding Rossmann-fold domains"/>
    <property type="match status" value="1"/>
</dbReference>
<protein>
    <recommendedName>
        <fullName evidence="10">Fatty acyl-CoA reductase</fullName>
        <ecNumber evidence="10">1.2.1.84</ecNumber>
    </recommendedName>
</protein>
<proteinExistence type="evidence at transcript level"/>
<accession>A0A650FKU1</accession>
<evidence type="ECO:0000256" key="5">
    <source>
        <dbReference type="ARBA" id="ARBA00022857"/>
    </source>
</evidence>
<sequence>MVLSSFVEMTSQVEENFRDKSVFITGGTGFVGLCLIEKILRDCPDVKSIYLLIRPKKNKNAQERLQDIAKSSVFDRLKQEGKTDLFKKIKAVAGDVGEEHLGLSPEDRLTLAEHINVVFHSAATLDFEADLKSTVNINLLGTRRVVEFCQEIRNFKALIHVSSAYVNSVLKEAHERLYPCHMDAKELLSKMEKLTDEELEKATPSIIKDHPNPYTFTKLLAEHEVANSGLPAAIVRPSMIVGAWREPIPGWTISKNGPQGFLMGASKGIVRRLPVAKDLVYDYIPVDIVINSLLVAPYAIERDRSKSLKIYHLTSSTCMPFRWSNVESKVNRYLHAFPLASAVWYPTLKLLPSLLWFRISAFFVHMIPAYILDTVTRVAGGRPILVRLHTNVNKSLARLEKFIFTEWKFYNNQTILLHESLSEADKEKFTIDIRPIDWETYFIDLSKGVRVYLKNEPLKNLNKAKRKDKILLLLHILLQAGILTFIWWIFKLSLGMTWTQTGMIVPVAYFILNLL</sequence>
<comment type="subcellular location">
    <subcellularLocation>
        <location evidence="1">Membrane</location>
        <topology evidence="1">Multi-pass membrane protein</topology>
    </subcellularLocation>
</comment>
<dbReference type="PANTHER" id="PTHR11011:SF45">
    <property type="entry name" value="FATTY ACYL-COA REDUCTASE CG8306-RELATED"/>
    <property type="match status" value="1"/>
</dbReference>
<name>A0A650FKU1_9HYME</name>
<dbReference type="CDD" id="cd05236">
    <property type="entry name" value="FAR-N_SDR_e"/>
    <property type="match status" value="1"/>
</dbReference>
<keyword evidence="6 10" id="KW-1133">Transmembrane helix</keyword>
<evidence type="ECO:0000259" key="11">
    <source>
        <dbReference type="Pfam" id="PF03015"/>
    </source>
</evidence>
<feature type="domain" description="Fatty acyl-CoA reductase C-terminal" evidence="11">
    <location>
        <begin position="365"/>
        <end position="455"/>
    </location>
</feature>
<feature type="transmembrane region" description="Helical" evidence="10">
    <location>
        <begin position="496"/>
        <end position="514"/>
    </location>
</feature>
<gene>
    <name evidence="13" type="primary">far4a</name>
</gene>
<dbReference type="FunFam" id="3.40.50.720:FF:000143">
    <property type="entry name" value="Fatty acyl-CoA reductase"/>
    <property type="match status" value="1"/>
</dbReference>
<feature type="domain" description="Thioester reductase (TE)" evidence="12">
    <location>
        <begin position="24"/>
        <end position="292"/>
    </location>
</feature>
<dbReference type="Pfam" id="PF03015">
    <property type="entry name" value="Sterile"/>
    <property type="match status" value="1"/>
</dbReference>
<dbReference type="PANTHER" id="PTHR11011">
    <property type="entry name" value="MALE STERILITY PROTEIN 2-RELATED"/>
    <property type="match status" value="1"/>
</dbReference>
<dbReference type="GO" id="GO:0005777">
    <property type="term" value="C:peroxisome"/>
    <property type="evidence" value="ECO:0007669"/>
    <property type="project" value="TreeGrafter"/>
</dbReference>
<keyword evidence="4 10" id="KW-0812">Transmembrane</keyword>
<keyword evidence="7 10" id="KW-0443">Lipid metabolism</keyword>
<dbReference type="GO" id="GO:0035336">
    <property type="term" value="P:long-chain fatty-acyl-CoA metabolic process"/>
    <property type="evidence" value="ECO:0007669"/>
    <property type="project" value="TreeGrafter"/>
</dbReference>
<evidence type="ECO:0000256" key="9">
    <source>
        <dbReference type="ARBA" id="ARBA00052530"/>
    </source>
</evidence>
<evidence type="ECO:0000256" key="6">
    <source>
        <dbReference type="ARBA" id="ARBA00022989"/>
    </source>
</evidence>
<evidence type="ECO:0000256" key="4">
    <source>
        <dbReference type="ARBA" id="ARBA00022692"/>
    </source>
</evidence>
<reference evidence="13" key="1">
    <citation type="submission" date="2019-09" db="EMBL/GenBank/DDBJ databases">
        <title>Transcriptome expression in two lineages of Tetrastichus brontispae, implications in the parasitic wasp host-speciation.</title>
        <authorList>
            <person name="Sanchez-Garcia F.J."/>
            <person name="Hou Y."/>
            <person name="Tang B."/>
        </authorList>
    </citation>
    <scope>NUCLEOTIDE SEQUENCE</scope>
</reference>
<evidence type="ECO:0000313" key="13">
    <source>
        <dbReference type="EMBL" id="QGV11514.1"/>
    </source>
</evidence>
<dbReference type="InterPro" id="IPR036291">
    <property type="entry name" value="NAD(P)-bd_dom_sf"/>
</dbReference>
<keyword evidence="5 10" id="KW-0521">NADP</keyword>
<dbReference type="Pfam" id="PF07993">
    <property type="entry name" value="NAD_binding_4"/>
    <property type="match status" value="1"/>
</dbReference>
<evidence type="ECO:0000256" key="3">
    <source>
        <dbReference type="ARBA" id="ARBA00022516"/>
    </source>
</evidence>
<evidence type="ECO:0000259" key="12">
    <source>
        <dbReference type="Pfam" id="PF07993"/>
    </source>
</evidence>
<dbReference type="AlphaFoldDB" id="A0A650FKU1"/>
<feature type="transmembrane region" description="Helical" evidence="10">
    <location>
        <begin position="354"/>
        <end position="372"/>
    </location>
</feature>
<dbReference type="InterPro" id="IPR033640">
    <property type="entry name" value="FAR_C"/>
</dbReference>
<feature type="transmembrane region" description="Helical" evidence="10">
    <location>
        <begin position="470"/>
        <end position="490"/>
    </location>
</feature>
<comment type="catalytic activity">
    <reaction evidence="9 10">
        <text>a long-chain fatty acyl-CoA + 2 NADPH + 2 H(+) = a long-chain primary fatty alcohol + 2 NADP(+) + CoA</text>
        <dbReference type="Rhea" id="RHEA:52716"/>
        <dbReference type="ChEBI" id="CHEBI:15378"/>
        <dbReference type="ChEBI" id="CHEBI:57287"/>
        <dbReference type="ChEBI" id="CHEBI:57783"/>
        <dbReference type="ChEBI" id="CHEBI:58349"/>
        <dbReference type="ChEBI" id="CHEBI:77396"/>
        <dbReference type="ChEBI" id="CHEBI:83139"/>
        <dbReference type="EC" id="1.2.1.84"/>
    </reaction>
</comment>
<keyword evidence="8 10" id="KW-0472">Membrane</keyword>
<dbReference type="GO" id="GO:0080019">
    <property type="term" value="F:alcohol-forming very long-chain fatty acyl-CoA reductase activity"/>
    <property type="evidence" value="ECO:0007669"/>
    <property type="project" value="InterPro"/>
</dbReference>
<dbReference type="GO" id="GO:0016020">
    <property type="term" value="C:membrane"/>
    <property type="evidence" value="ECO:0007669"/>
    <property type="project" value="UniProtKB-SubCell"/>
</dbReference>
<keyword evidence="10" id="KW-0560">Oxidoreductase</keyword>
<comment type="function">
    <text evidence="10">Catalyzes the reduction of fatty acyl-CoA to fatty alcohols.</text>
</comment>
<dbReference type="CDD" id="cd09071">
    <property type="entry name" value="FAR_C"/>
    <property type="match status" value="1"/>
</dbReference>
<evidence type="ECO:0000256" key="8">
    <source>
        <dbReference type="ARBA" id="ARBA00023136"/>
    </source>
</evidence>